<feature type="coiled-coil region" evidence="3">
    <location>
        <begin position="11"/>
        <end position="42"/>
    </location>
</feature>
<dbReference type="EMBL" id="PITI01000604">
    <property type="protein sequence ID" value="TBU05647.1"/>
    <property type="molecule type" value="Genomic_DNA"/>
</dbReference>
<dbReference type="InterPro" id="IPR036126">
    <property type="entry name" value="TBCA_sf"/>
</dbReference>
<sequence length="675" mass="81337">MDRKIILENALKRLLKEKKYYLKELEKLKSKESNNMDEYEIRKYNEKCSECVGCISECNINIQKFCSELKDILEKSGENSEVLKEIEWKIFIGKLPTNVEKICGYGDEVVIKGKDKLYFYNLVGKIYKDVVCDMEIEKMVVVDEYLVVLSEDGRLYSMVLGGCELEMVANNVKVFKVFKKVYFIWRCGVYRLKITSEGIKKMRICNFQEGITDFCIFENKINLVVKKKVYFGYFDYRKKDSNIFGEASFLENLDVYKIEFCVTGWCVFENQTDLFILSPNCLYSVIKKPEKFYKFFLTKFHIFILSEKVQIYSLLDFKLVRELSLTAFGGNYDNIYECIWLYSNILYEFNINECNNNIYQDLIQNKLFRVAFKCFPIEFKNIFLNYSIYNFDRSIVKNGIKFYVLSGQKINFEQKNIITILRNKKDNTDFYNLKFVFNCKSINVSHRISLKVIIEFLYKRFKLFYKDYDFLGYFFYLIKDVKNFKRLVRHLKKKNLNLNFILRKRYLIKSNTDLHLIAYYYKKTDFLKLLEFYFETKSFKKFCNLLIRKPKFCTRENLHKYISIVVLFKSKRITKIFSDMFNTHVLYYMTQYNDYRNLFFYLKNHFCFSSDTQLVCKIVITAEQSLKFKILKMFWTKKETNDNYFTFYNTLKFLVFKITNIKISDKSNHSIVLKY</sequence>
<dbReference type="VEuPathDB" id="MicrosporidiaDB:CWI36_0604p0020"/>
<dbReference type="Gene3D" id="1.20.58.90">
    <property type="match status" value="1"/>
</dbReference>
<dbReference type="AlphaFoldDB" id="A0A4Q9LCQ9"/>
<protein>
    <submittedName>
        <fullName evidence="4">Uncharacterized protein</fullName>
    </submittedName>
</protein>
<evidence type="ECO:0000313" key="4">
    <source>
        <dbReference type="EMBL" id="TBU05647.1"/>
    </source>
</evidence>
<keyword evidence="5" id="KW-1185">Reference proteome</keyword>
<evidence type="ECO:0000256" key="3">
    <source>
        <dbReference type="SAM" id="Coils"/>
    </source>
</evidence>
<dbReference type="GO" id="GO:0007021">
    <property type="term" value="P:tubulin complex assembly"/>
    <property type="evidence" value="ECO:0007669"/>
    <property type="project" value="InterPro"/>
</dbReference>
<evidence type="ECO:0000313" key="5">
    <source>
        <dbReference type="Proteomes" id="UP000291404"/>
    </source>
</evidence>
<evidence type="ECO:0000256" key="1">
    <source>
        <dbReference type="ARBA" id="ARBA00006806"/>
    </source>
</evidence>
<comment type="caution">
    <text evidence="4">The sequence shown here is derived from an EMBL/GenBank/DDBJ whole genome shotgun (WGS) entry which is preliminary data.</text>
</comment>
<dbReference type="GO" id="GO:0007023">
    <property type="term" value="P:post-chaperonin tubulin folding pathway"/>
    <property type="evidence" value="ECO:0007669"/>
    <property type="project" value="InterPro"/>
</dbReference>
<name>A0A4Q9LCQ9_9MICR</name>
<keyword evidence="3" id="KW-0175">Coiled coil</keyword>
<organism evidence="4 5">
    <name type="scientific">Hamiltosporidium magnivora</name>
    <dbReference type="NCBI Taxonomy" id="148818"/>
    <lineage>
        <taxon>Eukaryota</taxon>
        <taxon>Fungi</taxon>
        <taxon>Fungi incertae sedis</taxon>
        <taxon>Microsporidia</taxon>
        <taxon>Dubosqiidae</taxon>
        <taxon>Hamiltosporidium</taxon>
    </lineage>
</organism>
<comment type="similarity">
    <text evidence="1">Belongs to the TBCA family.</text>
</comment>
<dbReference type="GO" id="GO:0048487">
    <property type="term" value="F:beta-tubulin binding"/>
    <property type="evidence" value="ECO:0007669"/>
    <property type="project" value="InterPro"/>
</dbReference>
<keyword evidence="2" id="KW-0143">Chaperone</keyword>
<gene>
    <name evidence="4" type="ORF">CWI36_0604p0020</name>
</gene>
<accession>A0A4Q9LCQ9</accession>
<proteinExistence type="inferred from homology"/>
<dbReference type="Pfam" id="PF02970">
    <property type="entry name" value="TBCA"/>
    <property type="match status" value="1"/>
</dbReference>
<dbReference type="VEuPathDB" id="MicrosporidiaDB:CWI39_0058p0030"/>
<evidence type="ECO:0000256" key="2">
    <source>
        <dbReference type="ARBA" id="ARBA00023186"/>
    </source>
</evidence>
<reference evidence="4 5" key="1">
    <citation type="submission" date="2017-12" db="EMBL/GenBank/DDBJ databases">
        <authorList>
            <person name="Pombert J.-F."/>
            <person name="Haag K.L."/>
            <person name="Ebert D."/>
        </authorList>
    </citation>
    <scope>NUCLEOTIDE SEQUENCE [LARGE SCALE GENOMIC DNA]</scope>
    <source>
        <strain evidence="4">BE-OM-2</strain>
    </source>
</reference>
<dbReference type="InterPro" id="IPR004226">
    <property type="entry name" value="TBCA"/>
</dbReference>
<dbReference type="SUPFAM" id="SSF46988">
    <property type="entry name" value="Tubulin chaperone cofactor A"/>
    <property type="match status" value="1"/>
</dbReference>
<dbReference type="Proteomes" id="UP000291404">
    <property type="component" value="Unassembled WGS sequence"/>
</dbReference>